<dbReference type="GO" id="GO:0004252">
    <property type="term" value="F:serine-type endopeptidase activity"/>
    <property type="evidence" value="ECO:0007669"/>
    <property type="project" value="InterPro"/>
</dbReference>
<dbReference type="InterPro" id="IPR018114">
    <property type="entry name" value="TRYPSIN_HIS"/>
</dbReference>
<dbReference type="PROSITE" id="PS00134">
    <property type="entry name" value="TRYPSIN_HIS"/>
    <property type="match status" value="1"/>
</dbReference>
<organism evidence="5 6">
    <name type="scientific">Vombatus ursinus</name>
    <name type="common">Common wombat</name>
    <dbReference type="NCBI Taxonomy" id="29139"/>
    <lineage>
        <taxon>Eukaryota</taxon>
        <taxon>Metazoa</taxon>
        <taxon>Chordata</taxon>
        <taxon>Craniata</taxon>
        <taxon>Vertebrata</taxon>
        <taxon>Euteleostomi</taxon>
        <taxon>Mammalia</taxon>
        <taxon>Metatheria</taxon>
        <taxon>Diprotodontia</taxon>
        <taxon>Vombatidae</taxon>
        <taxon>Vombatus</taxon>
    </lineage>
</organism>
<keyword evidence="2" id="KW-0378">Hydrolase</keyword>
<feature type="transmembrane region" description="Helical" evidence="3">
    <location>
        <begin position="283"/>
        <end position="303"/>
    </location>
</feature>
<keyword evidence="6" id="KW-1185">Reference proteome</keyword>
<dbReference type="Pfam" id="PF00089">
    <property type="entry name" value="Trypsin"/>
    <property type="match status" value="1"/>
</dbReference>
<reference evidence="6" key="1">
    <citation type="submission" date="2018-12" db="EMBL/GenBank/DDBJ databases">
        <authorList>
            <person name="Yazar S."/>
        </authorList>
    </citation>
    <scope>NUCLEOTIDE SEQUENCE [LARGE SCALE GENOMIC DNA]</scope>
</reference>
<dbReference type="PANTHER" id="PTHR24253:SF176">
    <property type="entry name" value="CORIN, ISOFORM B"/>
    <property type="match status" value="1"/>
</dbReference>
<dbReference type="OMA" id="CFQKSHE"/>
<dbReference type="PRINTS" id="PR00722">
    <property type="entry name" value="CHYMOTRYPSIN"/>
</dbReference>
<dbReference type="Gene3D" id="2.40.10.10">
    <property type="entry name" value="Trypsin-like serine proteases"/>
    <property type="match status" value="1"/>
</dbReference>
<evidence type="ECO:0000256" key="2">
    <source>
        <dbReference type="RuleBase" id="RU363034"/>
    </source>
</evidence>
<reference evidence="5" key="2">
    <citation type="submission" date="2025-08" db="UniProtKB">
        <authorList>
            <consortium name="Ensembl"/>
        </authorList>
    </citation>
    <scope>IDENTIFICATION</scope>
</reference>
<dbReference type="PROSITE" id="PS00135">
    <property type="entry name" value="TRYPSIN_SER"/>
    <property type="match status" value="1"/>
</dbReference>
<evidence type="ECO:0000313" key="5">
    <source>
        <dbReference type="Ensembl" id="ENSVURP00010014440.1"/>
    </source>
</evidence>
<accession>A0A4X2KYK0</accession>
<dbReference type="Proteomes" id="UP000314987">
    <property type="component" value="Unassembled WGS sequence"/>
</dbReference>
<dbReference type="PROSITE" id="PS50240">
    <property type="entry name" value="TRYPSIN_DOM"/>
    <property type="match status" value="1"/>
</dbReference>
<dbReference type="AlphaFoldDB" id="A0A4X2KYK0"/>
<dbReference type="InterPro" id="IPR001314">
    <property type="entry name" value="Peptidase_S1A"/>
</dbReference>
<dbReference type="GeneTree" id="ENSGT00940000157345"/>
<dbReference type="InterPro" id="IPR033116">
    <property type="entry name" value="TRYPSIN_SER"/>
</dbReference>
<dbReference type="PANTHER" id="PTHR24253">
    <property type="entry name" value="TRANSMEMBRANE PROTEASE SERINE"/>
    <property type="match status" value="1"/>
</dbReference>
<dbReference type="SUPFAM" id="SSF50494">
    <property type="entry name" value="Trypsin-like serine proteases"/>
    <property type="match status" value="1"/>
</dbReference>
<evidence type="ECO:0000259" key="4">
    <source>
        <dbReference type="PROSITE" id="PS50240"/>
    </source>
</evidence>
<evidence type="ECO:0000313" key="6">
    <source>
        <dbReference type="Proteomes" id="UP000314987"/>
    </source>
</evidence>
<dbReference type="SMART" id="SM00020">
    <property type="entry name" value="Tryp_SPc"/>
    <property type="match status" value="1"/>
</dbReference>
<dbReference type="CDD" id="cd00190">
    <property type="entry name" value="Tryp_SPc"/>
    <property type="match status" value="1"/>
</dbReference>
<sequence length="311" mass="35300">MSQCNLVFRPNSKLWPVGVPNFFSPVVSFYTVCGKPQFSGKVMGGQLAPEKKWPWQVSLWYRGLFICGGSLIDYKWVLTATHCFQKSTDPNAYKIFLGNNKLQKENGHSFQVSVRKIFSHPNFKKNHPFESDIALLELKSSVASSPYILPICLPAPGLYYERKSCWITGWGTLTETEIYLQEANIPVIDNHTCSSFYGVPIEGNVIYEIKEDMLCAGDIINQRAICVGDSGSPLVCEFSETWIQVGIASWGMACVPPVSPSVFSRVSYYLDWIDRCLINACGYIYVHMYVVYIYLFICMMLFFPSRMSHIL</sequence>
<dbReference type="InterPro" id="IPR043504">
    <property type="entry name" value="Peptidase_S1_PA_chymotrypsin"/>
</dbReference>
<keyword evidence="3" id="KW-0812">Transmembrane</keyword>
<keyword evidence="3" id="KW-1133">Transmembrane helix</keyword>
<keyword evidence="2" id="KW-0720">Serine protease</keyword>
<dbReference type="Ensembl" id="ENSVURT00010016429.1">
    <property type="protein sequence ID" value="ENSVURP00010014440.1"/>
    <property type="gene ID" value="ENSVURG00010011097.1"/>
</dbReference>
<dbReference type="InterPro" id="IPR009003">
    <property type="entry name" value="Peptidase_S1_PA"/>
</dbReference>
<reference evidence="5" key="3">
    <citation type="submission" date="2025-09" db="UniProtKB">
        <authorList>
            <consortium name="Ensembl"/>
        </authorList>
    </citation>
    <scope>IDENTIFICATION</scope>
</reference>
<proteinExistence type="predicted"/>
<evidence type="ECO:0000256" key="3">
    <source>
        <dbReference type="SAM" id="Phobius"/>
    </source>
</evidence>
<dbReference type="InterPro" id="IPR001254">
    <property type="entry name" value="Trypsin_dom"/>
</dbReference>
<protein>
    <recommendedName>
        <fullName evidence="4">Peptidase S1 domain-containing protein</fullName>
    </recommendedName>
</protein>
<dbReference type="FunFam" id="2.40.10.10:FF:000039">
    <property type="entry name" value="Brain-specific serine protease 4"/>
    <property type="match status" value="1"/>
</dbReference>
<keyword evidence="1" id="KW-1015">Disulfide bond</keyword>
<keyword evidence="3" id="KW-0472">Membrane</keyword>
<feature type="domain" description="Peptidase S1" evidence="4">
    <location>
        <begin position="42"/>
        <end position="278"/>
    </location>
</feature>
<dbReference type="STRING" id="29139.ENSVURP00010014440"/>
<evidence type="ECO:0000256" key="1">
    <source>
        <dbReference type="ARBA" id="ARBA00023157"/>
    </source>
</evidence>
<name>A0A4X2KYK0_VOMUR</name>
<dbReference type="GO" id="GO:0006508">
    <property type="term" value="P:proteolysis"/>
    <property type="evidence" value="ECO:0007669"/>
    <property type="project" value="UniProtKB-KW"/>
</dbReference>
<keyword evidence="2" id="KW-0645">Protease</keyword>